<dbReference type="Proteomes" id="UP001305647">
    <property type="component" value="Unassembled WGS sequence"/>
</dbReference>
<comment type="caution">
    <text evidence="4">The sequence shown here is derived from an EMBL/GenBank/DDBJ whole genome shotgun (WGS) entry which is preliminary data.</text>
</comment>
<organism evidence="4 5">
    <name type="scientific">Parathielavia hyrcaniae</name>
    <dbReference type="NCBI Taxonomy" id="113614"/>
    <lineage>
        <taxon>Eukaryota</taxon>
        <taxon>Fungi</taxon>
        <taxon>Dikarya</taxon>
        <taxon>Ascomycota</taxon>
        <taxon>Pezizomycotina</taxon>
        <taxon>Sordariomycetes</taxon>
        <taxon>Sordariomycetidae</taxon>
        <taxon>Sordariales</taxon>
        <taxon>Chaetomiaceae</taxon>
        <taxon>Parathielavia</taxon>
    </lineage>
</organism>
<dbReference type="PROSITE" id="PS50157">
    <property type="entry name" value="ZINC_FINGER_C2H2_2"/>
    <property type="match status" value="1"/>
</dbReference>
<keyword evidence="1" id="KW-0863">Zinc-finger</keyword>
<dbReference type="EMBL" id="MU863647">
    <property type="protein sequence ID" value="KAK4099615.1"/>
    <property type="molecule type" value="Genomic_DNA"/>
</dbReference>
<keyword evidence="1" id="KW-0862">Zinc</keyword>
<gene>
    <name evidence="4" type="ORF">N658DRAFT_156429</name>
</gene>
<dbReference type="GO" id="GO:0008270">
    <property type="term" value="F:zinc ion binding"/>
    <property type="evidence" value="ECO:0007669"/>
    <property type="project" value="UniProtKB-KW"/>
</dbReference>
<proteinExistence type="predicted"/>
<feature type="compositionally biased region" description="Basic and acidic residues" evidence="2">
    <location>
        <begin position="506"/>
        <end position="516"/>
    </location>
</feature>
<dbReference type="SMART" id="SM00355">
    <property type="entry name" value="ZnF_C2H2"/>
    <property type="match status" value="1"/>
</dbReference>
<keyword evidence="1" id="KW-0479">Metal-binding</keyword>
<sequence>MSILKLSACFSCYLSGSHLHERISTHSLCFPELPLTRPQLNASIHHALPTITQRAVRDFGSKMVSESKHELMAHFTTEAFDEVADLIISKASDAFLDRCMEKRLLTIEAQPLINALAKAERLGYEAGDVIQSGQNERVIPKEAYPGAAVATNGHRGGPAQPQPAGLHLQCLKCFRTFAHTSAFDYHAIYDVCRQAPPTASGFQHSCPHCGQGFINVNELQDHLNSHVCGKFGPPAIPPAIAPQTASRLSKPAPAPQPSPTATIPPASQTPTANSVPKKQPQPTPGDSSGTTKAAGTPGSTGSGIAADPYGHLTEQQIQQMKAELREAEEKYAPRFAEANAIPDENARRVRLDGIRNSFGTKQSMIRKKYGVRLRERRTKAEIMAERERMGLQKAEKEKAARAAAATSSQVLNAASRPASGTGWTAANSPRPHWEEHDVKRRRIDDGGGYRSPYKTAADETPTRKPLSVSEIGSGLSGAAATAATHDPTLPPPSQPTKVYEQSGARVEIHEPAHSMERPATAGAPSDSATPSANGLSRRTTAEPRGSSEKPLVIDDDDSSSDDDEDIPSTLPAHVRKSLASGSTSLLQTN</sequence>
<feature type="compositionally biased region" description="Low complexity" evidence="2">
    <location>
        <begin position="259"/>
        <end position="272"/>
    </location>
</feature>
<evidence type="ECO:0000256" key="1">
    <source>
        <dbReference type="PROSITE-ProRule" id="PRU00042"/>
    </source>
</evidence>
<evidence type="ECO:0000259" key="3">
    <source>
        <dbReference type="PROSITE" id="PS50157"/>
    </source>
</evidence>
<feature type="compositionally biased region" description="Polar residues" evidence="2">
    <location>
        <begin position="284"/>
        <end position="299"/>
    </location>
</feature>
<reference evidence="4" key="1">
    <citation type="journal article" date="2023" name="Mol. Phylogenet. Evol.">
        <title>Genome-scale phylogeny and comparative genomics of the fungal order Sordariales.</title>
        <authorList>
            <person name="Hensen N."/>
            <person name="Bonometti L."/>
            <person name="Westerberg I."/>
            <person name="Brannstrom I.O."/>
            <person name="Guillou S."/>
            <person name="Cros-Aarteil S."/>
            <person name="Calhoun S."/>
            <person name="Haridas S."/>
            <person name="Kuo A."/>
            <person name="Mondo S."/>
            <person name="Pangilinan J."/>
            <person name="Riley R."/>
            <person name="LaButti K."/>
            <person name="Andreopoulos B."/>
            <person name="Lipzen A."/>
            <person name="Chen C."/>
            <person name="Yan M."/>
            <person name="Daum C."/>
            <person name="Ng V."/>
            <person name="Clum A."/>
            <person name="Steindorff A."/>
            <person name="Ohm R.A."/>
            <person name="Martin F."/>
            <person name="Silar P."/>
            <person name="Natvig D.O."/>
            <person name="Lalanne C."/>
            <person name="Gautier V."/>
            <person name="Ament-Velasquez S.L."/>
            <person name="Kruys A."/>
            <person name="Hutchinson M.I."/>
            <person name="Powell A.J."/>
            <person name="Barry K."/>
            <person name="Miller A.N."/>
            <person name="Grigoriev I.V."/>
            <person name="Debuchy R."/>
            <person name="Gladieux P."/>
            <person name="Hiltunen Thoren M."/>
            <person name="Johannesson H."/>
        </authorList>
    </citation>
    <scope>NUCLEOTIDE SEQUENCE</scope>
    <source>
        <strain evidence="4">CBS 757.83</strain>
    </source>
</reference>
<feature type="compositionally biased region" description="Basic and acidic residues" evidence="2">
    <location>
        <begin position="391"/>
        <end position="400"/>
    </location>
</feature>
<feature type="compositionally biased region" description="Acidic residues" evidence="2">
    <location>
        <begin position="553"/>
        <end position="566"/>
    </location>
</feature>
<feature type="compositionally biased region" description="Polar residues" evidence="2">
    <location>
        <begin position="526"/>
        <end position="538"/>
    </location>
</feature>
<feature type="domain" description="C2H2-type" evidence="3">
    <location>
        <begin position="204"/>
        <end position="231"/>
    </location>
</feature>
<accession>A0AAN6PX82</accession>
<dbReference type="InterPro" id="IPR013087">
    <property type="entry name" value="Znf_C2H2_type"/>
</dbReference>
<evidence type="ECO:0000313" key="5">
    <source>
        <dbReference type="Proteomes" id="UP001305647"/>
    </source>
</evidence>
<feature type="compositionally biased region" description="Basic and acidic residues" evidence="2">
    <location>
        <begin position="431"/>
        <end position="447"/>
    </location>
</feature>
<keyword evidence="5" id="KW-1185">Reference proteome</keyword>
<evidence type="ECO:0000256" key="2">
    <source>
        <dbReference type="SAM" id="MobiDB-lite"/>
    </source>
</evidence>
<dbReference type="AlphaFoldDB" id="A0AAN6PX82"/>
<reference evidence="4" key="2">
    <citation type="submission" date="2023-05" db="EMBL/GenBank/DDBJ databases">
        <authorList>
            <consortium name="Lawrence Berkeley National Laboratory"/>
            <person name="Steindorff A."/>
            <person name="Hensen N."/>
            <person name="Bonometti L."/>
            <person name="Westerberg I."/>
            <person name="Brannstrom I.O."/>
            <person name="Guillou S."/>
            <person name="Cros-Aarteil S."/>
            <person name="Calhoun S."/>
            <person name="Haridas S."/>
            <person name="Kuo A."/>
            <person name="Mondo S."/>
            <person name="Pangilinan J."/>
            <person name="Riley R."/>
            <person name="Labutti K."/>
            <person name="Andreopoulos B."/>
            <person name="Lipzen A."/>
            <person name="Chen C."/>
            <person name="Yanf M."/>
            <person name="Daum C."/>
            <person name="Ng V."/>
            <person name="Clum A."/>
            <person name="Ohm R."/>
            <person name="Martin F."/>
            <person name="Silar P."/>
            <person name="Natvig D."/>
            <person name="Lalanne C."/>
            <person name="Gautier V."/>
            <person name="Ament-Velasquez S.L."/>
            <person name="Kruys A."/>
            <person name="Hutchinson M.I."/>
            <person name="Powell A.J."/>
            <person name="Barry K."/>
            <person name="Miller A.N."/>
            <person name="Grigoriev I.V."/>
            <person name="Debuchy R."/>
            <person name="Gladieux P."/>
            <person name="Thoren M.H."/>
            <person name="Johannesson H."/>
        </authorList>
    </citation>
    <scope>NUCLEOTIDE SEQUENCE</scope>
    <source>
        <strain evidence="4">CBS 757.83</strain>
    </source>
</reference>
<protein>
    <recommendedName>
        <fullName evidence="3">C2H2-type domain-containing protein</fullName>
    </recommendedName>
</protein>
<feature type="region of interest" description="Disordered" evidence="2">
    <location>
        <begin position="238"/>
        <end position="307"/>
    </location>
</feature>
<dbReference type="PROSITE" id="PS00028">
    <property type="entry name" value="ZINC_FINGER_C2H2_1"/>
    <property type="match status" value="1"/>
</dbReference>
<evidence type="ECO:0000313" key="4">
    <source>
        <dbReference type="EMBL" id="KAK4099615.1"/>
    </source>
</evidence>
<feature type="compositionally biased region" description="Polar residues" evidence="2">
    <location>
        <begin position="579"/>
        <end position="589"/>
    </location>
</feature>
<name>A0AAN6PX82_9PEZI</name>
<feature type="region of interest" description="Disordered" evidence="2">
    <location>
        <begin position="391"/>
        <end position="589"/>
    </location>
</feature>